<sequence length="70" mass="7630">MHPTPNPQPPTPNPQPQPPNAKPAHQTIPDLLSPLRGIIPSAIIPQTCPQNVQAKSERHIRKSFAYIVVG</sequence>
<protein>
    <submittedName>
        <fullName evidence="2">Uncharacterized protein</fullName>
    </submittedName>
</protein>
<feature type="region of interest" description="Disordered" evidence="1">
    <location>
        <begin position="1"/>
        <end position="32"/>
    </location>
</feature>
<dbReference type="EMBL" id="WHNZ01000041">
    <property type="protein sequence ID" value="NOV01979.1"/>
    <property type="molecule type" value="Genomic_DNA"/>
</dbReference>
<evidence type="ECO:0000313" key="2">
    <source>
        <dbReference type="EMBL" id="NOV01979.1"/>
    </source>
</evidence>
<organism evidence="2 3">
    <name type="scientific">Paenibacillus planticolens</name>
    <dbReference type="NCBI Taxonomy" id="2654976"/>
    <lineage>
        <taxon>Bacteria</taxon>
        <taxon>Bacillati</taxon>
        <taxon>Bacillota</taxon>
        <taxon>Bacilli</taxon>
        <taxon>Bacillales</taxon>
        <taxon>Paenibacillaceae</taxon>
        <taxon>Paenibacillus</taxon>
    </lineage>
</organism>
<keyword evidence="3" id="KW-1185">Reference proteome</keyword>
<proteinExistence type="predicted"/>
<comment type="caution">
    <text evidence="2">The sequence shown here is derived from an EMBL/GenBank/DDBJ whole genome shotgun (WGS) entry which is preliminary data.</text>
</comment>
<evidence type="ECO:0000256" key="1">
    <source>
        <dbReference type="SAM" id="MobiDB-lite"/>
    </source>
</evidence>
<reference evidence="2 3" key="1">
    <citation type="submission" date="2019-10" db="EMBL/GenBank/DDBJ databases">
        <title>Description of Paenibacillus pedi sp. nov.</title>
        <authorList>
            <person name="Carlier A."/>
            <person name="Qi S."/>
        </authorList>
    </citation>
    <scope>NUCLEOTIDE SEQUENCE [LARGE SCALE GENOMIC DNA]</scope>
    <source>
        <strain evidence="2 3">LMG 31457</strain>
    </source>
</reference>
<evidence type="ECO:0000313" key="3">
    <source>
        <dbReference type="Proteomes" id="UP000618579"/>
    </source>
</evidence>
<gene>
    <name evidence="2" type="ORF">GC097_18395</name>
</gene>
<accession>A0ABX1ZPG0</accession>
<name>A0ABX1ZPG0_9BACL</name>
<dbReference type="Proteomes" id="UP000618579">
    <property type="component" value="Unassembled WGS sequence"/>
</dbReference>
<feature type="compositionally biased region" description="Pro residues" evidence="1">
    <location>
        <begin position="1"/>
        <end position="21"/>
    </location>
</feature>